<evidence type="ECO:0000313" key="7">
    <source>
        <dbReference type="EMBL" id="KAK6535094.1"/>
    </source>
</evidence>
<dbReference type="PANTHER" id="PTHR18921:SF2">
    <property type="entry name" value="THYROID RECEPTOR-INTERACTING PROTEIN 11"/>
    <property type="match status" value="1"/>
</dbReference>
<dbReference type="GO" id="GO:0005794">
    <property type="term" value="C:Golgi apparatus"/>
    <property type="evidence" value="ECO:0007669"/>
    <property type="project" value="UniProtKB-SubCell"/>
</dbReference>
<dbReference type="AlphaFoldDB" id="A0AAV9X5N0"/>
<evidence type="ECO:0000256" key="1">
    <source>
        <dbReference type="ARBA" id="ARBA00004555"/>
    </source>
</evidence>
<feature type="domain" description="GRIP" evidence="6">
    <location>
        <begin position="387"/>
        <end position="438"/>
    </location>
</feature>
<protein>
    <recommendedName>
        <fullName evidence="6">GRIP domain-containing protein</fullName>
    </recommendedName>
</protein>
<feature type="coiled-coil region" evidence="4">
    <location>
        <begin position="112"/>
        <end position="206"/>
    </location>
</feature>
<dbReference type="GO" id="GO:0007030">
    <property type="term" value="P:Golgi organization"/>
    <property type="evidence" value="ECO:0007669"/>
    <property type="project" value="TreeGrafter"/>
</dbReference>
<organism evidence="7 8">
    <name type="scientific">Orbilia ellipsospora</name>
    <dbReference type="NCBI Taxonomy" id="2528407"/>
    <lineage>
        <taxon>Eukaryota</taxon>
        <taxon>Fungi</taxon>
        <taxon>Dikarya</taxon>
        <taxon>Ascomycota</taxon>
        <taxon>Pezizomycotina</taxon>
        <taxon>Orbiliomycetes</taxon>
        <taxon>Orbiliales</taxon>
        <taxon>Orbiliaceae</taxon>
        <taxon>Orbilia</taxon>
    </lineage>
</organism>
<evidence type="ECO:0000256" key="3">
    <source>
        <dbReference type="ARBA" id="ARBA00023054"/>
    </source>
</evidence>
<evidence type="ECO:0000259" key="6">
    <source>
        <dbReference type="PROSITE" id="PS50913"/>
    </source>
</evidence>
<evidence type="ECO:0000256" key="4">
    <source>
        <dbReference type="SAM" id="Coils"/>
    </source>
</evidence>
<evidence type="ECO:0000256" key="2">
    <source>
        <dbReference type="ARBA" id="ARBA00023034"/>
    </source>
</evidence>
<comment type="caution">
    <text evidence="7">The sequence shown here is derived from an EMBL/GenBank/DDBJ whole genome shotgun (WGS) entry which is preliminary data.</text>
</comment>
<keyword evidence="8" id="KW-1185">Reference proteome</keyword>
<feature type="compositionally biased region" description="Polar residues" evidence="5">
    <location>
        <begin position="97"/>
        <end position="108"/>
    </location>
</feature>
<feature type="compositionally biased region" description="Basic residues" evidence="5">
    <location>
        <begin position="14"/>
        <end position="26"/>
    </location>
</feature>
<accession>A0AAV9X5N0</accession>
<keyword evidence="3 4" id="KW-0175">Coiled coil</keyword>
<name>A0AAV9X5N0_9PEZI</name>
<dbReference type="InterPro" id="IPR019459">
    <property type="entry name" value="GRAB"/>
</dbReference>
<feature type="region of interest" description="Disordered" evidence="5">
    <location>
        <begin position="433"/>
        <end position="453"/>
    </location>
</feature>
<keyword evidence="2" id="KW-0333">Golgi apparatus</keyword>
<dbReference type="Proteomes" id="UP001365542">
    <property type="component" value="Unassembled WGS sequence"/>
</dbReference>
<dbReference type="GO" id="GO:0031267">
    <property type="term" value="F:small GTPase binding"/>
    <property type="evidence" value="ECO:0007669"/>
    <property type="project" value="TreeGrafter"/>
</dbReference>
<gene>
    <name evidence="7" type="ORF">TWF694_001584</name>
</gene>
<feature type="coiled-coil region" evidence="4">
    <location>
        <begin position="303"/>
        <end position="344"/>
    </location>
</feature>
<reference evidence="7 8" key="1">
    <citation type="submission" date="2019-10" db="EMBL/GenBank/DDBJ databases">
        <authorList>
            <person name="Palmer J.M."/>
        </authorList>
    </citation>
    <scope>NUCLEOTIDE SEQUENCE [LARGE SCALE GENOMIC DNA]</scope>
    <source>
        <strain evidence="7 8">TWF694</strain>
    </source>
</reference>
<evidence type="ECO:0000313" key="8">
    <source>
        <dbReference type="Proteomes" id="UP001365542"/>
    </source>
</evidence>
<proteinExistence type="predicted"/>
<dbReference type="PROSITE" id="PS50913">
    <property type="entry name" value="GRIP"/>
    <property type="match status" value="1"/>
</dbReference>
<dbReference type="PANTHER" id="PTHR18921">
    <property type="entry name" value="MYOSIN HEAVY CHAIN - RELATED"/>
    <property type="match status" value="1"/>
</dbReference>
<feature type="compositionally biased region" description="Polar residues" evidence="5">
    <location>
        <begin position="440"/>
        <end position="453"/>
    </location>
</feature>
<sequence length="496" mass="56677">MDDMDDPESGGTVGRKKGKKTKRNALKKQAGVASKDQLIEHNEHQEADEESAQNLNSTIYELQRVAADGEHDKEISHSLGSENLTHDTELHNGPEITESQSESNQNTDTIRISQLEEELAQSRTENAQLDDKYKGLLGRVASIRTTLTDRLNKDAEELQETKRMVETLEERSKLIDLEKDSLESSLKQTLAEKKILSQEVQDLRQRFSVSQQNWLKEREEFELIKTKLVDDLENARKSAQDWEVLAMEESSVRRALEERSNDIEEQCVSQREALDKEALQRSQQAAKISDLHKALHDIQQTRKEELRNIVESTQLQIESLTSEKNALREELMSKETRVTHLSKEVERMSHFESEVKEKTLLIGKLRHQGVILNEHLTKALRMIKRGDSQDNVDRQLVTNLFLSFLGLPRGDAKRFEVLQLIANYLKWTDEDRETAGLSRPGTSGNTGSLPSRTMQSPITQSHLVNSTQDINNSGENLAELWASFLQQQTENRESTF</sequence>
<dbReference type="InterPro" id="IPR000237">
    <property type="entry name" value="GRIP_dom"/>
</dbReference>
<dbReference type="EMBL" id="JAVHJO010000010">
    <property type="protein sequence ID" value="KAK6535094.1"/>
    <property type="molecule type" value="Genomic_DNA"/>
</dbReference>
<feature type="region of interest" description="Disordered" evidence="5">
    <location>
        <begin position="80"/>
        <end position="108"/>
    </location>
</feature>
<evidence type="ECO:0000256" key="5">
    <source>
        <dbReference type="SAM" id="MobiDB-lite"/>
    </source>
</evidence>
<dbReference type="Pfam" id="PF10375">
    <property type="entry name" value="GRAB"/>
    <property type="match status" value="1"/>
</dbReference>
<dbReference type="GO" id="GO:0006888">
    <property type="term" value="P:endoplasmic reticulum to Golgi vesicle-mediated transport"/>
    <property type="evidence" value="ECO:0007669"/>
    <property type="project" value="TreeGrafter"/>
</dbReference>
<feature type="region of interest" description="Disordered" evidence="5">
    <location>
        <begin position="1"/>
        <end position="52"/>
    </location>
</feature>
<comment type="subcellular location">
    <subcellularLocation>
        <location evidence="1">Golgi apparatus</location>
    </subcellularLocation>
</comment>